<comment type="caution">
    <text evidence="3">The sequence shown here is derived from an EMBL/GenBank/DDBJ whole genome shotgun (WGS) entry which is preliminary data.</text>
</comment>
<keyword evidence="1" id="KW-0732">Signal</keyword>
<dbReference type="GO" id="GO:0009627">
    <property type="term" value="P:systemic acquired resistance"/>
    <property type="evidence" value="ECO:0007669"/>
    <property type="project" value="InterPro"/>
</dbReference>
<organism evidence="3 4">
    <name type="scientific">Carex littledalei</name>
    <dbReference type="NCBI Taxonomy" id="544730"/>
    <lineage>
        <taxon>Eukaryota</taxon>
        <taxon>Viridiplantae</taxon>
        <taxon>Streptophyta</taxon>
        <taxon>Embryophyta</taxon>
        <taxon>Tracheophyta</taxon>
        <taxon>Spermatophyta</taxon>
        <taxon>Magnoliopsida</taxon>
        <taxon>Liliopsida</taxon>
        <taxon>Poales</taxon>
        <taxon>Cyperaceae</taxon>
        <taxon>Cyperoideae</taxon>
        <taxon>Cariceae</taxon>
        <taxon>Carex</taxon>
        <taxon>Carex subgen. Euthyceras</taxon>
    </lineage>
</organism>
<dbReference type="CDD" id="cd04660">
    <property type="entry name" value="nsLTP_like"/>
    <property type="match status" value="1"/>
</dbReference>
<feature type="signal peptide" evidence="1">
    <location>
        <begin position="1"/>
        <end position="28"/>
    </location>
</feature>
<evidence type="ECO:0000313" key="3">
    <source>
        <dbReference type="EMBL" id="KAF3336551.1"/>
    </source>
</evidence>
<proteinExistence type="predicted"/>
<accession>A0A833VF65</accession>
<evidence type="ECO:0000313" key="4">
    <source>
        <dbReference type="Proteomes" id="UP000623129"/>
    </source>
</evidence>
<dbReference type="AlphaFoldDB" id="A0A833VF65"/>
<dbReference type="InterPro" id="IPR016140">
    <property type="entry name" value="Bifunc_inhib/LTP/seed_store"/>
</dbReference>
<protein>
    <submittedName>
        <fullName evidence="3">Putative lipid-transfer protein DIR1</fullName>
    </submittedName>
</protein>
<dbReference type="SUPFAM" id="SSF47699">
    <property type="entry name" value="Bifunctional inhibitor/lipid-transfer protein/seed storage 2S albumin"/>
    <property type="match status" value="1"/>
</dbReference>
<dbReference type="InterPro" id="IPR039265">
    <property type="entry name" value="DIR1-like"/>
</dbReference>
<feature type="domain" description="Bifunctional inhibitor/plant lipid transfer protein/seed storage helical" evidence="2">
    <location>
        <begin position="28"/>
        <end position="99"/>
    </location>
</feature>
<dbReference type="Gene3D" id="1.10.110.10">
    <property type="entry name" value="Plant lipid-transfer and hydrophobic proteins"/>
    <property type="match status" value="1"/>
</dbReference>
<feature type="chain" id="PRO_5032841380" evidence="1">
    <location>
        <begin position="29"/>
        <end position="117"/>
    </location>
</feature>
<dbReference type="InterPro" id="IPR044741">
    <property type="entry name" value="NsLTP-like"/>
</dbReference>
<evidence type="ECO:0000259" key="2">
    <source>
        <dbReference type="Pfam" id="PF14368"/>
    </source>
</evidence>
<dbReference type="Proteomes" id="UP000623129">
    <property type="component" value="Unassembled WGS sequence"/>
</dbReference>
<reference evidence="3" key="1">
    <citation type="submission" date="2020-01" db="EMBL/GenBank/DDBJ databases">
        <title>Genome sequence of Kobresia littledalei, the first chromosome-level genome in the family Cyperaceae.</title>
        <authorList>
            <person name="Qu G."/>
        </authorList>
    </citation>
    <scope>NUCLEOTIDE SEQUENCE</scope>
    <source>
        <strain evidence="3">C.B.Clarke</strain>
        <tissue evidence="3">Leaf</tissue>
    </source>
</reference>
<sequence length="117" mass="12796">MEFQPSLKLAFLSMLLLYFAANNGMVSALSLCGMNNDDITACLPSVRGFIPPRPTPNCCRAVRKANLQCFCSYKHSVLIRQLGVNVDQLSTLMETPKRTANRAANPTTITATTGRKS</sequence>
<gene>
    <name evidence="3" type="ORF">FCM35_KLT19137</name>
</gene>
<dbReference type="OrthoDB" id="643149at2759"/>
<dbReference type="EMBL" id="SWLB01000007">
    <property type="protein sequence ID" value="KAF3336551.1"/>
    <property type="molecule type" value="Genomic_DNA"/>
</dbReference>
<keyword evidence="4" id="KW-1185">Reference proteome</keyword>
<dbReference type="PANTHER" id="PTHR33122:SF36">
    <property type="entry name" value="LIPID TRANSFER PROTEIN"/>
    <property type="match status" value="1"/>
</dbReference>
<name>A0A833VF65_9POAL</name>
<dbReference type="PANTHER" id="PTHR33122">
    <property type="entry name" value="LIPID BINDING PROTEIN-RELATED"/>
    <property type="match status" value="1"/>
</dbReference>
<dbReference type="InterPro" id="IPR036312">
    <property type="entry name" value="Bifun_inhib/LTP/seed_sf"/>
</dbReference>
<dbReference type="Pfam" id="PF14368">
    <property type="entry name" value="LTP_2"/>
    <property type="match status" value="1"/>
</dbReference>
<dbReference type="GO" id="GO:0005504">
    <property type="term" value="F:fatty acid binding"/>
    <property type="evidence" value="ECO:0007669"/>
    <property type="project" value="InterPro"/>
</dbReference>
<evidence type="ECO:0000256" key="1">
    <source>
        <dbReference type="SAM" id="SignalP"/>
    </source>
</evidence>